<dbReference type="GeneID" id="8860605"/>
<dbReference type="AlphaFoldDB" id="D2W529"/>
<dbReference type="OrthoDB" id="6077919at2759"/>
<gene>
    <name evidence="2" type="ORF">NAEGRDRAFT_76517</name>
</gene>
<protein>
    <submittedName>
        <fullName evidence="2">Predicted protein</fullName>
    </submittedName>
</protein>
<feature type="domain" description="C2H2-type" evidence="1">
    <location>
        <begin position="60"/>
        <end position="81"/>
    </location>
</feature>
<proteinExistence type="predicted"/>
<evidence type="ECO:0000313" key="2">
    <source>
        <dbReference type="EMBL" id="EFC35823.1"/>
    </source>
</evidence>
<dbReference type="EMBL" id="GG739011">
    <property type="protein sequence ID" value="EFC35823.1"/>
    <property type="molecule type" value="Genomic_DNA"/>
</dbReference>
<feature type="non-terminal residue" evidence="2">
    <location>
        <position position="296"/>
    </location>
</feature>
<dbReference type="Proteomes" id="UP000006671">
    <property type="component" value="Unassembled WGS sequence"/>
</dbReference>
<dbReference type="RefSeq" id="XP_002668567.1">
    <property type="nucleotide sequence ID" value="XM_002668521.1"/>
</dbReference>
<dbReference type="VEuPathDB" id="AmoebaDB:NAEGRDRAFT_76517"/>
<dbReference type="PROSITE" id="PS00028">
    <property type="entry name" value="ZINC_FINGER_C2H2_1"/>
    <property type="match status" value="1"/>
</dbReference>
<dbReference type="InterPro" id="IPR013087">
    <property type="entry name" value="Znf_C2H2_type"/>
</dbReference>
<dbReference type="InParanoid" id="D2W529"/>
<sequence length="296" mass="34648">MSLQNNKEQGIYFERRCDSCKKSLHTVFYQPISSAKFKIQIKCNCENSECKNFTKEKLGCCLCDYSCVKSETLLKHITKEHSIKFPKVCCDKHYTTMEEYVDHINFKHQTNTKSAIEHQPLKRLCLSKPEKPVKLSSSTNTSLQHVITPQNDTLECGGFESTWTPTDKNTELTDIKWKISQIQNDTDINLKDVNPYEDIEDLVLENFSVNNPYKVTDPSNKFAPFANELEWHSFMMLKSKQFTKEQYNYTTEILKLCGQECLSYDQIQTRCKYFKTQQPIIDENDTEQDQYVYYGV</sequence>
<dbReference type="KEGG" id="ngr:NAEGRDRAFT_76517"/>
<name>D2W529_NAEGR</name>
<keyword evidence="3" id="KW-1185">Reference proteome</keyword>
<evidence type="ECO:0000313" key="3">
    <source>
        <dbReference type="Proteomes" id="UP000006671"/>
    </source>
</evidence>
<evidence type="ECO:0000259" key="1">
    <source>
        <dbReference type="PROSITE" id="PS00028"/>
    </source>
</evidence>
<reference evidence="2 3" key="1">
    <citation type="journal article" date="2010" name="Cell">
        <title>The genome of Naegleria gruberi illuminates early eukaryotic versatility.</title>
        <authorList>
            <person name="Fritz-Laylin L.K."/>
            <person name="Prochnik S.E."/>
            <person name="Ginger M.L."/>
            <person name="Dacks J.B."/>
            <person name="Carpenter M.L."/>
            <person name="Field M.C."/>
            <person name="Kuo A."/>
            <person name="Paredez A."/>
            <person name="Chapman J."/>
            <person name="Pham J."/>
            <person name="Shu S."/>
            <person name="Neupane R."/>
            <person name="Cipriano M."/>
            <person name="Mancuso J."/>
            <person name="Tu H."/>
            <person name="Salamov A."/>
            <person name="Lindquist E."/>
            <person name="Shapiro H."/>
            <person name="Lucas S."/>
            <person name="Grigoriev I.V."/>
            <person name="Cande W.Z."/>
            <person name="Fulton C."/>
            <person name="Rokhsar D.S."/>
            <person name="Dawson S.C."/>
        </authorList>
    </citation>
    <scope>NUCLEOTIDE SEQUENCE [LARGE SCALE GENOMIC DNA]</scope>
    <source>
        <strain evidence="2 3">NEG-M</strain>
    </source>
</reference>
<accession>D2W529</accession>
<organism evidence="3">
    <name type="scientific">Naegleria gruberi</name>
    <name type="common">Amoeba</name>
    <dbReference type="NCBI Taxonomy" id="5762"/>
    <lineage>
        <taxon>Eukaryota</taxon>
        <taxon>Discoba</taxon>
        <taxon>Heterolobosea</taxon>
        <taxon>Tetramitia</taxon>
        <taxon>Eutetramitia</taxon>
        <taxon>Vahlkampfiidae</taxon>
        <taxon>Naegleria</taxon>
    </lineage>
</organism>